<keyword evidence="6" id="KW-0349">Heme</keyword>
<evidence type="ECO:0000313" key="8">
    <source>
        <dbReference type="EMBL" id="CAB4020425.1"/>
    </source>
</evidence>
<dbReference type="InterPro" id="IPR037120">
    <property type="entry name" value="Haem_peroxidase_sf_animal"/>
</dbReference>
<evidence type="ECO:0000256" key="2">
    <source>
        <dbReference type="ARBA" id="ARBA00004613"/>
    </source>
</evidence>
<evidence type="ECO:0000313" key="9">
    <source>
        <dbReference type="Proteomes" id="UP001152795"/>
    </source>
</evidence>
<dbReference type="AlphaFoldDB" id="A0A6S7IMQ2"/>
<evidence type="ECO:0000256" key="1">
    <source>
        <dbReference type="ARBA" id="ARBA00001970"/>
    </source>
</evidence>
<dbReference type="Proteomes" id="UP001152795">
    <property type="component" value="Unassembled WGS sequence"/>
</dbReference>
<keyword evidence="6" id="KW-0479">Metal-binding</keyword>
<evidence type="ECO:0000256" key="7">
    <source>
        <dbReference type="ARBA" id="ARBA00023180"/>
    </source>
</evidence>
<dbReference type="InterPro" id="IPR019791">
    <property type="entry name" value="Haem_peroxidase_animal"/>
</dbReference>
<dbReference type="PROSITE" id="PS00022">
    <property type="entry name" value="EGF_1"/>
    <property type="match status" value="1"/>
</dbReference>
<organism evidence="8 9">
    <name type="scientific">Paramuricea clavata</name>
    <name type="common">Red gorgonian</name>
    <name type="synonym">Violescent sea-whip</name>
    <dbReference type="NCBI Taxonomy" id="317549"/>
    <lineage>
        <taxon>Eukaryota</taxon>
        <taxon>Metazoa</taxon>
        <taxon>Cnidaria</taxon>
        <taxon>Anthozoa</taxon>
        <taxon>Octocorallia</taxon>
        <taxon>Malacalcyonacea</taxon>
        <taxon>Plexauridae</taxon>
        <taxon>Paramuricea</taxon>
    </lineage>
</organism>
<dbReference type="GO" id="GO:0006508">
    <property type="term" value="P:proteolysis"/>
    <property type="evidence" value="ECO:0007669"/>
    <property type="project" value="InterPro"/>
</dbReference>
<dbReference type="Pfam" id="PF00089">
    <property type="entry name" value="Trypsin"/>
    <property type="match status" value="1"/>
</dbReference>
<evidence type="ECO:0000256" key="3">
    <source>
        <dbReference type="ARBA" id="ARBA00008928"/>
    </source>
</evidence>
<dbReference type="GO" id="GO:0005576">
    <property type="term" value="C:extracellular region"/>
    <property type="evidence" value="ECO:0007669"/>
    <property type="project" value="UniProtKB-SubCell"/>
</dbReference>
<dbReference type="Gene3D" id="1.10.640.10">
    <property type="entry name" value="Haem peroxidase domain superfamily, animal type"/>
    <property type="match status" value="1"/>
</dbReference>
<dbReference type="GO" id="GO:0020037">
    <property type="term" value="F:heme binding"/>
    <property type="evidence" value="ECO:0007669"/>
    <property type="project" value="InterPro"/>
</dbReference>
<reference evidence="8" key="1">
    <citation type="submission" date="2020-04" db="EMBL/GenBank/DDBJ databases">
        <authorList>
            <person name="Alioto T."/>
            <person name="Alioto T."/>
            <person name="Gomez Garrido J."/>
        </authorList>
    </citation>
    <scope>NUCLEOTIDE SEQUENCE</scope>
    <source>
        <strain evidence="8">A484AB</strain>
    </source>
</reference>
<keyword evidence="6" id="KW-0408">Iron</keyword>
<dbReference type="GO" id="GO:0004252">
    <property type="term" value="F:serine-type endopeptidase activity"/>
    <property type="evidence" value="ECO:0007669"/>
    <property type="project" value="InterPro"/>
</dbReference>
<evidence type="ECO:0000256" key="4">
    <source>
        <dbReference type="ARBA" id="ARBA00022525"/>
    </source>
</evidence>
<dbReference type="CDD" id="cd09823">
    <property type="entry name" value="peroxinectin_like"/>
    <property type="match status" value="1"/>
</dbReference>
<dbReference type="InterPro" id="IPR010255">
    <property type="entry name" value="Haem_peroxidase_sf"/>
</dbReference>
<keyword evidence="5" id="KW-0560">Oxidoreductase</keyword>
<dbReference type="InterPro" id="IPR000742">
    <property type="entry name" value="EGF"/>
</dbReference>
<keyword evidence="7" id="KW-0325">Glycoprotein</keyword>
<dbReference type="PROSITE" id="PS50292">
    <property type="entry name" value="PEROXIDASE_3"/>
    <property type="match status" value="1"/>
</dbReference>
<dbReference type="PROSITE" id="PS01186">
    <property type="entry name" value="EGF_2"/>
    <property type="match status" value="1"/>
</dbReference>
<comment type="cofactor">
    <cofactor evidence="1">
        <name>heme b</name>
        <dbReference type="ChEBI" id="CHEBI:60344"/>
    </cofactor>
</comment>
<dbReference type="Gene3D" id="2.40.10.10">
    <property type="entry name" value="Trypsin-like serine proteases"/>
    <property type="match status" value="1"/>
</dbReference>
<gene>
    <name evidence="8" type="ORF">PACLA_8A055674</name>
</gene>
<dbReference type="Pfam" id="PF03098">
    <property type="entry name" value="An_peroxidase"/>
    <property type="match status" value="1"/>
</dbReference>
<dbReference type="GO" id="GO:0004601">
    <property type="term" value="F:peroxidase activity"/>
    <property type="evidence" value="ECO:0007669"/>
    <property type="project" value="UniProtKB-KW"/>
</dbReference>
<evidence type="ECO:0000256" key="6">
    <source>
        <dbReference type="ARBA" id="ARBA00022617"/>
    </source>
</evidence>
<dbReference type="EMBL" id="CACRXK020010948">
    <property type="protein sequence ID" value="CAB4020425.1"/>
    <property type="molecule type" value="Genomic_DNA"/>
</dbReference>
<dbReference type="PRINTS" id="PR00457">
    <property type="entry name" value="ANPEROXIDASE"/>
</dbReference>
<keyword evidence="9" id="KW-1185">Reference proteome</keyword>
<dbReference type="SUPFAM" id="SSF48113">
    <property type="entry name" value="Heme-dependent peroxidases"/>
    <property type="match status" value="1"/>
</dbReference>
<protein>
    <submittedName>
        <fullName evidence="8">AGAP007237-PB, partial</fullName>
    </submittedName>
</protein>
<dbReference type="InterPro" id="IPR043504">
    <property type="entry name" value="Peptidase_S1_PA_chymotrypsin"/>
</dbReference>
<keyword evidence="5" id="KW-0575">Peroxidase</keyword>
<dbReference type="GO" id="GO:0006979">
    <property type="term" value="P:response to oxidative stress"/>
    <property type="evidence" value="ECO:0007669"/>
    <property type="project" value="InterPro"/>
</dbReference>
<name>A0A6S7IMQ2_PARCT</name>
<accession>A0A6S7IMQ2</accession>
<evidence type="ECO:0000256" key="5">
    <source>
        <dbReference type="ARBA" id="ARBA00022559"/>
    </source>
</evidence>
<dbReference type="SUPFAM" id="SSF50494">
    <property type="entry name" value="Trypsin-like serine proteases"/>
    <property type="match status" value="1"/>
</dbReference>
<dbReference type="PANTHER" id="PTHR11475">
    <property type="entry name" value="OXIDASE/PEROXIDASE"/>
    <property type="match status" value="1"/>
</dbReference>
<comment type="subcellular location">
    <subcellularLocation>
        <location evidence="2">Secreted</location>
    </subcellularLocation>
</comment>
<comment type="similarity">
    <text evidence="3">Belongs to the prostaglandin G/H synthase family.</text>
</comment>
<proteinExistence type="inferred from homology"/>
<dbReference type="OrthoDB" id="823504at2759"/>
<dbReference type="PANTHER" id="PTHR11475:SF4">
    <property type="entry name" value="CHORION PEROXIDASE"/>
    <property type="match status" value="1"/>
</dbReference>
<keyword evidence="4" id="KW-0964">Secreted</keyword>
<dbReference type="InterPro" id="IPR009003">
    <property type="entry name" value="Peptidase_S1_PA"/>
</dbReference>
<dbReference type="InterPro" id="IPR001254">
    <property type="entry name" value="Trypsin_dom"/>
</dbReference>
<comment type="caution">
    <text evidence="8">The sequence shown here is derived from an EMBL/GenBank/DDBJ whole genome shotgun (WGS) entry which is preliminary data.</text>
</comment>
<sequence>MELAGLGLVPMAHNLTGVFFYHRCNGSSSDFVCPCYPIIPDADAACIRITRSAAVCQKHGYPKPREQINVNTAFIDASQIYGSTKRVADSLRQTKPEDRGLLKSSRGLDGELLPLDPSLEAEEQLCNNLGGCFVAGDSRSNEQQSLAAFHSLFLREHNRIAKTLKDINNHWNGEKVYQETRRIMGAVMQKITYLDFLPLVLGPNPLPRYRGYRRDVRPGISGSFATSAFRYGHSLIRPAFDILDTGFNRIGNPIGLRFMFFNNTFIQRNGINPLLLGLIGNFSENVDRILSSGVTRHLFERENSPGLNLAAINIQRSRDHGIPGYNHFRKLCGLKNAKTFADTKNEIRDPKNIQILKRLYDNPDIVDLWVAGLAETPVNGASVGPTFQCIIGDQFRRTRDGDRFYFERKRVWRRDQLAEIKKVSLSSMYCNNLNVTSIQPNAFVAPTDTKPRINCERIPDIDLCKWKENPYFRRHPCVNGKLVSKNGKCICECKSPWFGNRCESRPRTKVSWLATILNSKKEIVCSGALIRPNHDVLTTASCAKAASKNGYVQLGDYRKVATIAIKSIKKVNQDFSIIILPRKIHKNAYFIGIARVVSTLRPTAVTVWGSGQFPDFVWTKVARRRNTVCKRKFNPLNSRKEFCTLPAGLPAITKRSGSPLVQYYLYQPYLVGLLTEVADSSSSGARFGNDEPNIEDIRLGKFHLIFGSAENVPDKCSVDALKHSSCHLRNRLVAFVIDESHVIETWTA</sequence>